<keyword evidence="6" id="KW-1185">Reference proteome</keyword>
<reference evidence="5 6" key="1">
    <citation type="submission" date="2020-06" db="EMBL/GenBank/DDBJ databases">
        <title>Methanofollis fontis sp. nov., a methanogen isolated from marine sediments near a cold seep at Four-Way Closure Ridge offshore southwestern Taiwan.</title>
        <authorList>
            <person name="Chen S.-C."/>
            <person name="Teng N.-H."/>
            <person name="Lin Y.-S."/>
            <person name="Lai M.-C."/>
            <person name="Chen H.-H."/>
            <person name="Wang C.-C."/>
        </authorList>
    </citation>
    <scope>NUCLEOTIDE SEQUENCE [LARGE SCALE GENOMIC DNA]</scope>
    <source>
        <strain evidence="5 6">DSM 2702</strain>
    </source>
</reference>
<dbReference type="InterPro" id="IPR029479">
    <property type="entry name" value="Nitroreductase"/>
</dbReference>
<sequence>MPPHAEEVLDAIMGRRSIRAYEGRYLDDETVLSIIHAGIHAPTTLGLQPWRFVVVRDHDLMKQISDYCKPILLLNLKDMTAPEAVEQKKLLASRDFNIFYGAAVLVLVLGDEKNRFSTYDCTLCAGTMMLAAHALGVGSCWIGAAGPVSGNPELMKALKVPEGWMIVAPIVLGYPKEIPEKPPRREPEIDWVR</sequence>
<dbReference type="PANTHER" id="PTHR23026:SF90">
    <property type="entry name" value="IODOTYROSINE DEIODINASE 1"/>
    <property type="match status" value="1"/>
</dbReference>
<dbReference type="Pfam" id="PF00881">
    <property type="entry name" value="Nitroreductase"/>
    <property type="match status" value="1"/>
</dbReference>
<dbReference type="InterPro" id="IPR000415">
    <property type="entry name" value="Nitroreductase-like"/>
</dbReference>
<dbReference type="EMBL" id="JABXWR010000001">
    <property type="protein sequence ID" value="NVO67868.1"/>
    <property type="molecule type" value="Genomic_DNA"/>
</dbReference>
<dbReference type="AlphaFoldDB" id="A0A7K4HSL7"/>
<comment type="caution">
    <text evidence="5">The sequence shown here is derived from an EMBL/GenBank/DDBJ whole genome shotgun (WGS) entry which is preliminary data.</text>
</comment>
<organism evidence="5 6">
    <name type="scientific">Methanofollis tationis</name>
    <dbReference type="NCBI Taxonomy" id="81417"/>
    <lineage>
        <taxon>Archaea</taxon>
        <taxon>Methanobacteriati</taxon>
        <taxon>Methanobacteriota</taxon>
        <taxon>Stenosarchaea group</taxon>
        <taxon>Methanomicrobia</taxon>
        <taxon>Methanomicrobiales</taxon>
        <taxon>Methanomicrobiaceae</taxon>
        <taxon>Methanofollis</taxon>
    </lineage>
</organism>
<evidence type="ECO:0000313" key="6">
    <source>
        <dbReference type="Proteomes" id="UP000570823"/>
    </source>
</evidence>
<name>A0A7K4HSL7_9EURY</name>
<evidence type="ECO:0000256" key="1">
    <source>
        <dbReference type="ARBA" id="ARBA00022630"/>
    </source>
</evidence>
<dbReference type="GO" id="GO:0016491">
    <property type="term" value="F:oxidoreductase activity"/>
    <property type="evidence" value="ECO:0007669"/>
    <property type="project" value="UniProtKB-KW"/>
</dbReference>
<gene>
    <name evidence="5" type="ORF">HWN36_11270</name>
</gene>
<dbReference type="InterPro" id="IPR050627">
    <property type="entry name" value="Nitroreductase/BluB"/>
</dbReference>
<dbReference type="SUPFAM" id="SSF55469">
    <property type="entry name" value="FMN-dependent nitroreductase-like"/>
    <property type="match status" value="1"/>
</dbReference>
<evidence type="ECO:0000313" key="5">
    <source>
        <dbReference type="EMBL" id="NVO67868.1"/>
    </source>
</evidence>
<feature type="domain" description="Nitroreductase" evidence="4">
    <location>
        <begin position="12"/>
        <end position="174"/>
    </location>
</feature>
<dbReference type="Gene3D" id="3.40.109.10">
    <property type="entry name" value="NADH Oxidase"/>
    <property type="match status" value="1"/>
</dbReference>
<evidence type="ECO:0000256" key="3">
    <source>
        <dbReference type="ARBA" id="ARBA00023002"/>
    </source>
</evidence>
<dbReference type="OrthoDB" id="105365at2157"/>
<dbReference type="Proteomes" id="UP000570823">
    <property type="component" value="Unassembled WGS sequence"/>
</dbReference>
<keyword evidence="2" id="KW-0288">FMN</keyword>
<dbReference type="PANTHER" id="PTHR23026">
    <property type="entry name" value="NADPH NITROREDUCTASE"/>
    <property type="match status" value="1"/>
</dbReference>
<accession>A0A7K4HSL7</accession>
<protein>
    <submittedName>
        <fullName evidence="5">Nitroreductase</fullName>
    </submittedName>
</protein>
<keyword evidence="3" id="KW-0560">Oxidoreductase</keyword>
<evidence type="ECO:0000256" key="2">
    <source>
        <dbReference type="ARBA" id="ARBA00022643"/>
    </source>
</evidence>
<proteinExistence type="predicted"/>
<keyword evidence="1" id="KW-0285">Flavoprotein</keyword>
<evidence type="ECO:0000259" key="4">
    <source>
        <dbReference type="Pfam" id="PF00881"/>
    </source>
</evidence>
<dbReference type="CDD" id="cd02136">
    <property type="entry name" value="PnbA_NfnB-like"/>
    <property type="match status" value="1"/>
</dbReference>
<dbReference type="RefSeq" id="WP_176789473.1">
    <property type="nucleotide sequence ID" value="NZ_JABXWR010000001.1"/>
</dbReference>